<dbReference type="AlphaFoldDB" id="A0A1D8DB58"/>
<accession>A0A1D8DB58</accession>
<keyword evidence="1" id="KW-0812">Transmembrane</keyword>
<geneLocation type="chloroplast" evidence="2"/>
<keyword evidence="1" id="KW-0472">Membrane</keyword>
<evidence type="ECO:0008006" key="3">
    <source>
        <dbReference type="Google" id="ProtNLM"/>
    </source>
</evidence>
<keyword evidence="1" id="KW-1133">Transmembrane helix</keyword>
<gene>
    <name evidence="2" type="primary">ycf89</name>
</gene>
<dbReference type="RefSeq" id="YP_009308950.1">
    <property type="nucleotide sequence ID" value="NC_031425.1"/>
</dbReference>
<keyword evidence="2" id="KW-0150">Chloroplast</keyword>
<feature type="transmembrane region" description="Helical" evidence="1">
    <location>
        <begin position="182"/>
        <end position="204"/>
    </location>
</feature>
<dbReference type="GeneID" id="29293164"/>
<dbReference type="EMBL" id="KX619437">
    <property type="protein sequence ID" value="AOS86629.1"/>
    <property type="molecule type" value="Genomic_DNA"/>
</dbReference>
<dbReference type="EMBL" id="KX619437">
    <property type="protein sequence ID" value="AOS86693.1"/>
    <property type="molecule type" value="Genomic_DNA"/>
</dbReference>
<feature type="transmembrane region" description="Helical" evidence="1">
    <location>
        <begin position="139"/>
        <end position="162"/>
    </location>
</feature>
<dbReference type="RefSeq" id="YP_009308886.1">
    <property type="nucleotide sequence ID" value="NC_031425.1"/>
</dbReference>
<evidence type="ECO:0000256" key="1">
    <source>
        <dbReference type="SAM" id="Phobius"/>
    </source>
</evidence>
<proteinExistence type="predicted"/>
<reference evidence="2" key="1">
    <citation type="journal article" date="2016" name="Curr. Genet.">
        <title>Hoarding and horizontal transfer led to an expanded gene and intron repertoire in the plastid genome of the diatom, Toxarium undulatum (Bacillariophyta).</title>
        <authorList>
            <person name="Ruck E.C."/>
            <person name="Linard S.R."/>
            <person name="Nakov T."/>
            <person name="Theriot E.C."/>
            <person name="Alverson A.J."/>
        </authorList>
    </citation>
    <scope>NUCLEOTIDE SEQUENCE</scope>
    <source>
        <strain evidence="2">ECT3802</strain>
    </source>
</reference>
<organism evidence="2">
    <name type="scientific">Toxarium undulatum</name>
    <dbReference type="NCBI Taxonomy" id="210620"/>
    <lineage>
        <taxon>Eukaryota</taxon>
        <taxon>Sar</taxon>
        <taxon>Stramenopiles</taxon>
        <taxon>Ochrophyta</taxon>
        <taxon>Bacillariophyta</taxon>
        <taxon>Mediophyceae</taxon>
        <taxon>Toxariales</taxon>
        <taxon>Toxariaceae</taxon>
        <taxon>Toxarium</taxon>
    </lineage>
</organism>
<name>A0A1D8DB58_9STRA</name>
<sequence length="342" mass="40326">MIFLNNLFLFIAARFVDIVGFFYRIVARFFGYPNNPGMPAIKPEDLDTFFAKSSYPRFFQPLDISSLPHTWAESFIAKAPPLTQMPKFFYQSQTDGFYSFYIDLYSNNYFLPDWLSEWLQLTFNISLDTTFLEFIQEGIFVFLIIYMKFIAIRINLFWFITINPFIRPWIYITSLVDWAYDITAGIVPGLFGVDVGIVLFFSIIGKLADIVNSIIFTMPFLPSEGELGEIKKDFLEFSIDSDVAFLNDDEAKQKTVIFFRNLPYLWYTHPIPNDIREFWFHKRPDILNYMVESYKQLEINFYPDDILKYLEKYNVSLDDFSNIYLNNIEKLHSASIMNSNIT</sequence>
<evidence type="ECO:0000313" key="2">
    <source>
        <dbReference type="EMBL" id="AOS86629.1"/>
    </source>
</evidence>
<feature type="transmembrane region" description="Helical" evidence="1">
    <location>
        <begin position="6"/>
        <end position="26"/>
    </location>
</feature>
<protein>
    <recommendedName>
        <fullName evidence="3">Ycf89</fullName>
    </recommendedName>
</protein>
<dbReference type="GeneID" id="29293246"/>
<keyword evidence="2" id="KW-0934">Plastid</keyword>